<reference evidence="2" key="1">
    <citation type="journal article" date="2023" name="Mol. Ecol. Resour.">
        <title>Chromosome-level genome assembly of a triploid poplar Populus alba 'Berolinensis'.</title>
        <authorList>
            <person name="Chen S."/>
            <person name="Yu Y."/>
            <person name="Wang X."/>
            <person name="Wang S."/>
            <person name="Zhang T."/>
            <person name="Zhou Y."/>
            <person name="He R."/>
            <person name="Meng N."/>
            <person name="Wang Y."/>
            <person name="Liu W."/>
            <person name="Liu Z."/>
            <person name="Liu J."/>
            <person name="Guo Q."/>
            <person name="Huang H."/>
            <person name="Sederoff R.R."/>
            <person name="Wang G."/>
            <person name="Qu G."/>
            <person name="Chen S."/>
        </authorList>
    </citation>
    <scope>NUCLEOTIDE SEQUENCE</scope>
    <source>
        <strain evidence="2">SC-2020</strain>
    </source>
</reference>
<dbReference type="EMBL" id="JAQIZT010000005">
    <property type="protein sequence ID" value="KAJ6996743.1"/>
    <property type="molecule type" value="Genomic_DNA"/>
</dbReference>
<protein>
    <submittedName>
        <fullName evidence="2">Uncharacterized protein</fullName>
    </submittedName>
</protein>
<organism evidence="2 3">
    <name type="scientific">Populus alba x Populus x berolinensis</name>
    <dbReference type="NCBI Taxonomy" id="444605"/>
    <lineage>
        <taxon>Eukaryota</taxon>
        <taxon>Viridiplantae</taxon>
        <taxon>Streptophyta</taxon>
        <taxon>Embryophyta</taxon>
        <taxon>Tracheophyta</taxon>
        <taxon>Spermatophyta</taxon>
        <taxon>Magnoliopsida</taxon>
        <taxon>eudicotyledons</taxon>
        <taxon>Gunneridae</taxon>
        <taxon>Pentapetalae</taxon>
        <taxon>rosids</taxon>
        <taxon>fabids</taxon>
        <taxon>Malpighiales</taxon>
        <taxon>Salicaceae</taxon>
        <taxon>Saliceae</taxon>
        <taxon>Populus</taxon>
    </lineage>
</organism>
<evidence type="ECO:0000256" key="1">
    <source>
        <dbReference type="SAM" id="Phobius"/>
    </source>
</evidence>
<dbReference type="Proteomes" id="UP001164929">
    <property type="component" value="Chromosome 5"/>
</dbReference>
<keyword evidence="3" id="KW-1185">Reference proteome</keyword>
<evidence type="ECO:0000313" key="3">
    <source>
        <dbReference type="Proteomes" id="UP001164929"/>
    </source>
</evidence>
<keyword evidence="1" id="KW-0812">Transmembrane</keyword>
<accession>A0AAD6QU89</accession>
<feature type="transmembrane region" description="Helical" evidence="1">
    <location>
        <begin position="6"/>
        <end position="27"/>
    </location>
</feature>
<dbReference type="AlphaFoldDB" id="A0AAD6QU89"/>
<name>A0AAD6QU89_9ROSI</name>
<sequence>MVLQLFDNQVVVAILYPLMMLLLIHGYDLMGYVDGNKPCAPQTTVEGGAVISDPS</sequence>
<proteinExistence type="predicted"/>
<keyword evidence="1" id="KW-0472">Membrane</keyword>
<gene>
    <name evidence="2" type="ORF">NC653_013365</name>
</gene>
<evidence type="ECO:0000313" key="2">
    <source>
        <dbReference type="EMBL" id="KAJ6996743.1"/>
    </source>
</evidence>
<comment type="caution">
    <text evidence="2">The sequence shown here is derived from an EMBL/GenBank/DDBJ whole genome shotgun (WGS) entry which is preliminary data.</text>
</comment>
<keyword evidence="1" id="KW-1133">Transmembrane helix</keyword>